<name>A0A0A0L6P9_CUCSA</name>
<dbReference type="EMBL" id="CM002924">
    <property type="protein sequence ID" value="KGN56714.1"/>
    <property type="molecule type" value="Genomic_DNA"/>
</dbReference>
<dbReference type="SUPFAM" id="SSF50475">
    <property type="entry name" value="FMN-binding split barrel"/>
    <property type="match status" value="1"/>
</dbReference>
<reference evidence="1 2" key="2">
    <citation type="journal article" date="2009" name="PLoS ONE">
        <title>An integrated genetic and cytogenetic map of the cucumber genome.</title>
        <authorList>
            <person name="Ren Y."/>
            <person name="Zhang Z."/>
            <person name="Liu J."/>
            <person name="Staub J.E."/>
            <person name="Han Y."/>
            <person name="Cheng Z."/>
            <person name="Li X."/>
            <person name="Lu J."/>
            <person name="Miao H."/>
            <person name="Kang H."/>
            <person name="Xie B."/>
            <person name="Gu X."/>
            <person name="Wang X."/>
            <person name="Du Y."/>
            <person name="Jin W."/>
            <person name="Huang S."/>
        </authorList>
    </citation>
    <scope>NUCLEOTIDE SEQUENCE [LARGE SCALE GENOMIC DNA]</scope>
    <source>
        <strain evidence="2">cv. 9930</strain>
    </source>
</reference>
<reference evidence="1 2" key="3">
    <citation type="journal article" date="2010" name="BMC Genomics">
        <title>Transcriptome sequencing and comparative analysis of cucumber flowers with different sex types.</title>
        <authorList>
            <person name="Guo S."/>
            <person name="Zheng Y."/>
            <person name="Joung J.G."/>
            <person name="Liu S."/>
            <person name="Zhang Z."/>
            <person name="Crasta O.R."/>
            <person name="Sobral B.W."/>
            <person name="Xu Y."/>
            <person name="Huang S."/>
            <person name="Fei Z."/>
        </authorList>
    </citation>
    <scope>NUCLEOTIDE SEQUENCE [LARGE SCALE GENOMIC DNA]</scope>
    <source>
        <strain evidence="2">cv. 9930</strain>
    </source>
</reference>
<dbReference type="InterPro" id="IPR037119">
    <property type="entry name" value="Haem_oxidase_HugZ-like_sf"/>
</dbReference>
<accession>A0A0A0L6P9</accession>
<dbReference type="STRING" id="3659.A0A0A0L6P9"/>
<proteinExistence type="predicted"/>
<dbReference type="InterPro" id="IPR012349">
    <property type="entry name" value="Split_barrel_FMN-bd"/>
</dbReference>
<evidence type="ECO:0000313" key="2">
    <source>
        <dbReference type="Proteomes" id="UP000029981"/>
    </source>
</evidence>
<dbReference type="PANTHER" id="PTHR13343">
    <property type="entry name" value="CREG1 PROTEIN"/>
    <property type="match status" value="1"/>
</dbReference>
<dbReference type="AlphaFoldDB" id="A0A0A0L6P9"/>
<reference evidence="1 2" key="4">
    <citation type="journal article" date="2011" name="BMC Genomics">
        <title>RNA-Seq improves annotation of protein-coding genes in the cucumber genome.</title>
        <authorList>
            <person name="Li Z."/>
            <person name="Zhang Z."/>
            <person name="Yan P."/>
            <person name="Huang S."/>
            <person name="Fei Z."/>
            <person name="Lin K."/>
        </authorList>
    </citation>
    <scope>NUCLEOTIDE SEQUENCE [LARGE SCALE GENOMIC DNA]</scope>
    <source>
        <strain evidence="2">cv. 9930</strain>
    </source>
</reference>
<dbReference type="GO" id="GO:0009507">
    <property type="term" value="C:chloroplast"/>
    <property type="evidence" value="ECO:0000318"/>
    <property type="project" value="GO_Central"/>
</dbReference>
<dbReference type="Gene3D" id="2.30.110.10">
    <property type="entry name" value="Electron Transport, Fmn-binding Protein, Chain A"/>
    <property type="match status" value="1"/>
</dbReference>
<dbReference type="Gene3D" id="3.20.180.10">
    <property type="entry name" value="PNP-oxidase-like"/>
    <property type="match status" value="1"/>
</dbReference>
<gene>
    <name evidence="1" type="ORF">Csa_3G129710</name>
</gene>
<evidence type="ECO:0000313" key="1">
    <source>
        <dbReference type="EMBL" id="KGN56714.1"/>
    </source>
</evidence>
<sequence>MFNSDWPKIRFDVQATIRYNTADHSSMLSSSSSPSRCVCLSGASCVDHNPHNLLFRTVHSHPTICELNFLIPFNEFEQKVILEHHQMHLQAQILTNQFVPSIVPLKSTSKSPFAHPKGCRFREVSYRALKCSVATISESAPTELRNVKPFPAEVSRTIMELSSVGTLSSLSQEGWPLGVGVRFAVDQDGTPLLSLNESLPEFSIDGRSSLHVQLEQCGLRTPQCTIQGSIGKPDNKMALKRLHTTWRKRFGEDINEDLLYIVAVERVLQIDDFGEVGVWVNSSDYITASPDPLRNCAEKLVDDINTNNSEDVNRFCNIYADLNLQPTNSRRSLLDLFLLFF</sequence>
<reference evidence="1 2" key="1">
    <citation type="journal article" date="2009" name="Nat. Genet.">
        <title>The genome of the cucumber, Cucumis sativus L.</title>
        <authorList>
            <person name="Huang S."/>
            <person name="Li R."/>
            <person name="Zhang Z."/>
            <person name="Li L."/>
            <person name="Gu X."/>
            <person name="Fan W."/>
            <person name="Lucas W.J."/>
            <person name="Wang X."/>
            <person name="Xie B."/>
            <person name="Ni P."/>
            <person name="Ren Y."/>
            <person name="Zhu H."/>
            <person name="Li J."/>
            <person name="Lin K."/>
            <person name="Jin W."/>
            <person name="Fei Z."/>
            <person name="Li G."/>
            <person name="Staub J."/>
            <person name="Kilian A."/>
            <person name="van der Vossen E.A."/>
            <person name="Wu Y."/>
            <person name="Guo J."/>
            <person name="He J."/>
            <person name="Jia Z."/>
            <person name="Ren Y."/>
            <person name="Tian G."/>
            <person name="Lu Y."/>
            <person name="Ruan J."/>
            <person name="Qian W."/>
            <person name="Wang M."/>
            <person name="Huang Q."/>
            <person name="Li B."/>
            <person name="Xuan Z."/>
            <person name="Cao J."/>
            <person name="Asan"/>
            <person name="Wu Z."/>
            <person name="Zhang J."/>
            <person name="Cai Q."/>
            <person name="Bai Y."/>
            <person name="Zhao B."/>
            <person name="Han Y."/>
            <person name="Li Y."/>
            <person name="Li X."/>
            <person name="Wang S."/>
            <person name="Shi Q."/>
            <person name="Liu S."/>
            <person name="Cho W.K."/>
            <person name="Kim J.Y."/>
            <person name="Xu Y."/>
            <person name="Heller-Uszynska K."/>
            <person name="Miao H."/>
            <person name="Cheng Z."/>
            <person name="Zhang S."/>
            <person name="Wu J."/>
            <person name="Yang Y."/>
            <person name="Kang H."/>
            <person name="Li M."/>
            <person name="Liang H."/>
            <person name="Ren X."/>
            <person name="Shi Z."/>
            <person name="Wen M."/>
            <person name="Jian M."/>
            <person name="Yang H."/>
            <person name="Zhang G."/>
            <person name="Yang Z."/>
            <person name="Chen R."/>
            <person name="Liu S."/>
            <person name="Li J."/>
            <person name="Ma L."/>
            <person name="Liu H."/>
            <person name="Zhou Y."/>
            <person name="Zhao J."/>
            <person name="Fang X."/>
            <person name="Li G."/>
            <person name="Fang L."/>
            <person name="Li Y."/>
            <person name="Liu D."/>
            <person name="Zheng H."/>
            <person name="Zhang Y."/>
            <person name="Qin N."/>
            <person name="Li Z."/>
            <person name="Yang G."/>
            <person name="Yang S."/>
            <person name="Bolund L."/>
            <person name="Kristiansen K."/>
            <person name="Zheng H."/>
            <person name="Li S."/>
            <person name="Zhang X."/>
            <person name="Yang H."/>
            <person name="Wang J."/>
            <person name="Sun R."/>
            <person name="Zhang B."/>
            <person name="Jiang S."/>
            <person name="Wang J."/>
            <person name="Du Y."/>
            <person name="Li S."/>
        </authorList>
    </citation>
    <scope>NUCLEOTIDE SEQUENCE [LARGE SCALE GENOMIC DNA]</scope>
    <source>
        <strain evidence="2">cv. 9930</strain>
    </source>
</reference>
<organism evidence="1 2">
    <name type="scientific">Cucumis sativus</name>
    <name type="common">Cucumber</name>
    <dbReference type="NCBI Taxonomy" id="3659"/>
    <lineage>
        <taxon>Eukaryota</taxon>
        <taxon>Viridiplantae</taxon>
        <taxon>Streptophyta</taxon>
        <taxon>Embryophyta</taxon>
        <taxon>Tracheophyta</taxon>
        <taxon>Spermatophyta</taxon>
        <taxon>Magnoliopsida</taxon>
        <taxon>eudicotyledons</taxon>
        <taxon>Gunneridae</taxon>
        <taxon>Pentapetalae</taxon>
        <taxon>rosids</taxon>
        <taxon>fabids</taxon>
        <taxon>Cucurbitales</taxon>
        <taxon>Cucurbitaceae</taxon>
        <taxon>Benincaseae</taxon>
        <taxon>Cucumis</taxon>
    </lineage>
</organism>
<dbReference type="eggNOG" id="ENOG502QT0S">
    <property type="taxonomic scope" value="Eukaryota"/>
</dbReference>
<dbReference type="FunFam" id="2.30.110.10:FF:000015">
    <property type="entry name" value="Glutamyl-tRNA reductase-binding protein, chloroplastic"/>
    <property type="match status" value="1"/>
</dbReference>
<dbReference type="Proteomes" id="UP000029981">
    <property type="component" value="Chromosome 3"/>
</dbReference>
<keyword evidence="2" id="KW-1185">Reference proteome</keyword>
<dbReference type="PANTHER" id="PTHR13343:SF22">
    <property type="entry name" value="GLUTAMYL-TRNA REDUCTASE-BINDING PROTEIN, CHLOROPLASTIC"/>
    <property type="match status" value="1"/>
</dbReference>
<evidence type="ECO:0008006" key="3">
    <source>
        <dbReference type="Google" id="ProtNLM"/>
    </source>
</evidence>
<dbReference type="Gramene" id="KGN56714">
    <property type="protein sequence ID" value="KGN56714"/>
    <property type="gene ID" value="Csa_3G129710"/>
</dbReference>
<protein>
    <recommendedName>
        <fullName evidence="3">DUF2470 domain-containing protein</fullName>
    </recommendedName>
</protein>